<feature type="transmembrane region" description="Helical" evidence="6">
    <location>
        <begin position="113"/>
        <end position="132"/>
    </location>
</feature>
<reference evidence="8" key="1">
    <citation type="journal article" date="2014" name="Genome Biol. Evol.">
        <title>Pangenome evidence for extensive interdomain horizontal transfer affecting lineage core and shell genes in uncultured planktonic thaumarchaeota and euryarchaeota.</title>
        <authorList>
            <person name="Deschamps P."/>
            <person name="Zivanovic Y."/>
            <person name="Moreira D."/>
            <person name="Rodriguez-Valera F."/>
            <person name="Lopez-Garcia P."/>
        </authorList>
    </citation>
    <scope>NUCLEOTIDE SEQUENCE</scope>
</reference>
<keyword evidence="3 6" id="KW-0812">Transmembrane</keyword>
<dbReference type="PANTHER" id="PTHR38459">
    <property type="entry name" value="PROPHAGE BACTOPRENOL-LINKED GLUCOSE TRANSLOCASE HOMOLOG"/>
    <property type="match status" value="1"/>
</dbReference>
<name>A0A075H319_9ARCH</name>
<organism evidence="8">
    <name type="scientific">uncultured marine thaumarchaeote KM3_46_F12</name>
    <dbReference type="NCBI Taxonomy" id="1456160"/>
    <lineage>
        <taxon>Archaea</taxon>
        <taxon>Nitrososphaerota</taxon>
        <taxon>environmental samples</taxon>
    </lineage>
</organism>
<comment type="subcellular location">
    <subcellularLocation>
        <location evidence="1">Membrane</location>
        <topology evidence="1">Multi-pass membrane protein</topology>
    </subcellularLocation>
</comment>
<dbReference type="GO" id="GO:0000271">
    <property type="term" value="P:polysaccharide biosynthetic process"/>
    <property type="evidence" value="ECO:0007669"/>
    <property type="project" value="InterPro"/>
</dbReference>
<evidence type="ECO:0000259" key="7">
    <source>
        <dbReference type="Pfam" id="PF04138"/>
    </source>
</evidence>
<evidence type="ECO:0000256" key="4">
    <source>
        <dbReference type="ARBA" id="ARBA00022989"/>
    </source>
</evidence>
<evidence type="ECO:0000256" key="1">
    <source>
        <dbReference type="ARBA" id="ARBA00004141"/>
    </source>
</evidence>
<evidence type="ECO:0000256" key="5">
    <source>
        <dbReference type="ARBA" id="ARBA00023136"/>
    </source>
</evidence>
<dbReference type="EMBL" id="KF900894">
    <property type="protein sequence ID" value="AIF10546.1"/>
    <property type="molecule type" value="Genomic_DNA"/>
</dbReference>
<keyword evidence="4 6" id="KW-1133">Transmembrane helix</keyword>
<proteinExistence type="inferred from homology"/>
<comment type="similarity">
    <text evidence="2">Belongs to the GtrA family.</text>
</comment>
<sequence length="142" mass="16251">MTTDDRRFADRFSLFVKQTFKYYLVGASGVGIDLGILYFLTEFVGIWYLLSRCIAIGVALTSNFILHRFWTYRKESEGGKTLEKYAKYAIVCLIGTAMQLGLTYGLVESFAVYYIHAAIFSIAIAASFSYYVNRKWTFGIKF</sequence>
<feature type="transmembrane region" description="Helical" evidence="6">
    <location>
        <begin position="20"/>
        <end position="40"/>
    </location>
</feature>
<dbReference type="Pfam" id="PF04138">
    <property type="entry name" value="GtrA_DPMS_TM"/>
    <property type="match status" value="1"/>
</dbReference>
<dbReference type="GO" id="GO:0005886">
    <property type="term" value="C:plasma membrane"/>
    <property type="evidence" value="ECO:0007669"/>
    <property type="project" value="TreeGrafter"/>
</dbReference>
<dbReference type="InterPro" id="IPR051401">
    <property type="entry name" value="GtrA_CellWall_Glycosyl"/>
</dbReference>
<evidence type="ECO:0000256" key="2">
    <source>
        <dbReference type="ARBA" id="ARBA00009399"/>
    </source>
</evidence>
<dbReference type="InterPro" id="IPR007267">
    <property type="entry name" value="GtrA_DPMS_TM"/>
</dbReference>
<feature type="transmembrane region" description="Helical" evidence="6">
    <location>
        <begin position="86"/>
        <end position="107"/>
    </location>
</feature>
<feature type="transmembrane region" description="Helical" evidence="6">
    <location>
        <begin position="46"/>
        <end position="66"/>
    </location>
</feature>
<accession>A0A075H319</accession>
<dbReference type="AlphaFoldDB" id="A0A075H319"/>
<evidence type="ECO:0000256" key="3">
    <source>
        <dbReference type="ARBA" id="ARBA00022692"/>
    </source>
</evidence>
<evidence type="ECO:0000256" key="6">
    <source>
        <dbReference type="SAM" id="Phobius"/>
    </source>
</evidence>
<feature type="domain" description="GtrA/DPMS transmembrane" evidence="7">
    <location>
        <begin position="21"/>
        <end position="138"/>
    </location>
</feature>
<evidence type="ECO:0000313" key="8">
    <source>
        <dbReference type="EMBL" id="AIF10546.1"/>
    </source>
</evidence>
<protein>
    <submittedName>
        <fullName evidence="8">Putative membrane protein</fullName>
    </submittedName>
</protein>
<dbReference type="PANTHER" id="PTHR38459:SF1">
    <property type="entry name" value="PROPHAGE BACTOPRENOL-LINKED GLUCOSE TRANSLOCASE HOMOLOG"/>
    <property type="match status" value="1"/>
</dbReference>
<keyword evidence="5 6" id="KW-0472">Membrane</keyword>